<organism evidence="7 8">
    <name type="scientific">Meloidogyne javanica</name>
    <name type="common">Root-knot nematode worm</name>
    <dbReference type="NCBI Taxonomy" id="6303"/>
    <lineage>
        <taxon>Eukaryota</taxon>
        <taxon>Metazoa</taxon>
        <taxon>Ecdysozoa</taxon>
        <taxon>Nematoda</taxon>
        <taxon>Chromadorea</taxon>
        <taxon>Rhabditida</taxon>
        <taxon>Tylenchina</taxon>
        <taxon>Tylenchomorpha</taxon>
        <taxon>Tylenchoidea</taxon>
        <taxon>Meloidogynidae</taxon>
        <taxon>Meloidogyninae</taxon>
        <taxon>Meloidogyne</taxon>
        <taxon>Meloidogyne incognita group</taxon>
    </lineage>
</organism>
<dbReference type="Pfam" id="PF08544">
    <property type="entry name" value="GHMP_kinases_C"/>
    <property type="match status" value="1"/>
</dbReference>
<dbReference type="InterPro" id="IPR013750">
    <property type="entry name" value="GHMP_kinase_C_dom"/>
</dbReference>
<dbReference type="InterPro" id="IPR020568">
    <property type="entry name" value="Ribosomal_Su5_D2-typ_SF"/>
</dbReference>
<dbReference type="GO" id="GO:0019287">
    <property type="term" value="P:isopentenyl diphosphate biosynthetic process, mevalonate pathway"/>
    <property type="evidence" value="ECO:0007669"/>
    <property type="project" value="TreeGrafter"/>
</dbReference>
<keyword evidence="4" id="KW-0460">Magnesium</keyword>
<dbReference type="AlphaFoldDB" id="A0A915MXH3"/>
<dbReference type="GO" id="GO:0006695">
    <property type="term" value="P:cholesterol biosynthetic process"/>
    <property type="evidence" value="ECO:0007669"/>
    <property type="project" value="TreeGrafter"/>
</dbReference>
<dbReference type="Gene3D" id="3.30.70.890">
    <property type="entry name" value="GHMP kinase, C-terminal domain"/>
    <property type="match status" value="2"/>
</dbReference>
<dbReference type="PANTHER" id="PTHR43290">
    <property type="entry name" value="MEVALONATE KINASE"/>
    <property type="match status" value="1"/>
</dbReference>
<keyword evidence="7" id="KW-1185">Reference proteome</keyword>
<dbReference type="SUPFAM" id="SSF55060">
    <property type="entry name" value="GHMP Kinase, C-terminal domain"/>
    <property type="match status" value="2"/>
</dbReference>
<dbReference type="PRINTS" id="PR00959">
    <property type="entry name" value="MEVGALKINASE"/>
</dbReference>
<dbReference type="SUPFAM" id="SSF54211">
    <property type="entry name" value="Ribosomal protein S5 domain 2-like"/>
    <property type="match status" value="1"/>
</dbReference>
<reference evidence="8" key="1">
    <citation type="submission" date="2022-11" db="UniProtKB">
        <authorList>
            <consortium name="WormBaseParasite"/>
        </authorList>
    </citation>
    <scope>IDENTIFICATION</scope>
</reference>
<dbReference type="InterPro" id="IPR036554">
    <property type="entry name" value="GHMP_kinase_C_sf"/>
</dbReference>
<dbReference type="GO" id="GO:0005524">
    <property type="term" value="F:ATP binding"/>
    <property type="evidence" value="ECO:0007669"/>
    <property type="project" value="InterPro"/>
</dbReference>
<feature type="compositionally biased region" description="Gly residues" evidence="5">
    <location>
        <begin position="506"/>
        <end position="526"/>
    </location>
</feature>
<dbReference type="GO" id="GO:0005829">
    <property type="term" value="C:cytosol"/>
    <property type="evidence" value="ECO:0007669"/>
    <property type="project" value="TreeGrafter"/>
</dbReference>
<dbReference type="Gene3D" id="3.30.230.10">
    <property type="match status" value="2"/>
</dbReference>
<proteinExistence type="predicted"/>
<feature type="compositionally biased region" description="Polar residues" evidence="5">
    <location>
        <begin position="26"/>
        <end position="35"/>
    </location>
</feature>
<feature type="domain" description="GHMP kinase C-terminal" evidence="6">
    <location>
        <begin position="552"/>
        <end position="617"/>
    </location>
</feature>
<accession>A0A915MXH3</accession>
<name>A0A915MXH3_MELJA</name>
<evidence type="ECO:0000256" key="5">
    <source>
        <dbReference type="SAM" id="MobiDB-lite"/>
    </source>
</evidence>
<dbReference type="InterPro" id="IPR006205">
    <property type="entry name" value="Mev_gal_kin"/>
</dbReference>
<evidence type="ECO:0000259" key="6">
    <source>
        <dbReference type="Pfam" id="PF08544"/>
    </source>
</evidence>
<evidence type="ECO:0000256" key="1">
    <source>
        <dbReference type="ARBA" id="ARBA00022490"/>
    </source>
</evidence>
<feature type="region of interest" description="Disordered" evidence="5">
    <location>
        <begin position="21"/>
        <end position="57"/>
    </location>
</feature>
<evidence type="ECO:0000256" key="2">
    <source>
        <dbReference type="ARBA" id="ARBA00022679"/>
    </source>
</evidence>
<sequence length="636" mass="67788">MVLHPFVADLGLHMPLIEGGNARRGINQQPSASSGQLPPSLPPITIPQPSNSFSARQVKPQIKTNVAVAFSECSSAQNSPTSACSSTGYCPSFRHPGVKSAARIAATSQSPMRSLSSASGGLYLSAPGKIILFGEHAVVYGRTAIAGSIDLRTYLSLFTSADGRIYLCLPDMNIEKTWLLKDLQREISKLPNDLFLLAEEPPSLELVVPIAKKLSGASEEQSGVQNLAILAFWALDIQQQQEENEQQQNLDDASCSLPQTDGSKTCQMQDPKTKSVKQPLSVWDLLAVKVTVRFKLPSCVGLGSSGAYCVCIATALLQTAGLIPPSCVPTDSEDSSTWDEQHLDMIRKWSSAAESLIHGRASGLDAAICTYGGIASYMPGKRLENLQNIPDLKVILVNSRVERNTSRMVQTVKDNYKKYPAVVEPIFDTIDALAYEAAKILQRQFFLLNTTDRGGGGENGSSLENGGRSAALSPQITLTDGPDFACNSVGSHHQKNLQPSSSCAAGSGGGRSPSLGGGSYAAGGKRGSNASAISGVSAGTTRIERSELTDTFDRLNELCRINNQLLIALGVGHAKVDQISTLLGRYGIYPKMTGAGGGGCLYAFLKPETSQTLLNMIKDELRKDGYEMWQPALGGM</sequence>
<dbReference type="Proteomes" id="UP000887561">
    <property type="component" value="Unplaced"/>
</dbReference>
<evidence type="ECO:0000313" key="7">
    <source>
        <dbReference type="Proteomes" id="UP000887561"/>
    </source>
</evidence>
<keyword evidence="3" id="KW-0418">Kinase</keyword>
<keyword evidence="2" id="KW-0808">Transferase</keyword>
<dbReference type="FunFam" id="3.30.70.890:FF:000017">
    <property type="entry name" value="MeValonate Kinase"/>
    <property type="match status" value="1"/>
</dbReference>
<dbReference type="InterPro" id="IPR014721">
    <property type="entry name" value="Ribsml_uS5_D2-typ_fold_subgr"/>
</dbReference>
<keyword evidence="1" id="KW-0963">Cytoplasm</keyword>
<dbReference type="WBParaSite" id="scaffold5238_cov294.g9312">
    <property type="protein sequence ID" value="scaffold5238_cov294.g9312"/>
    <property type="gene ID" value="scaffold5238_cov294.g9312"/>
</dbReference>
<protein>
    <submittedName>
        <fullName evidence="8">GHMP kinase N-terminal domain-containing protein</fullName>
    </submittedName>
</protein>
<evidence type="ECO:0000313" key="8">
    <source>
        <dbReference type="WBParaSite" id="scaffold5238_cov294.g9312"/>
    </source>
</evidence>
<dbReference type="GO" id="GO:0004496">
    <property type="term" value="F:mevalonate kinase activity"/>
    <property type="evidence" value="ECO:0007669"/>
    <property type="project" value="InterPro"/>
</dbReference>
<evidence type="ECO:0000256" key="4">
    <source>
        <dbReference type="ARBA" id="ARBA00022842"/>
    </source>
</evidence>
<feature type="region of interest" description="Disordered" evidence="5">
    <location>
        <begin position="483"/>
        <end position="533"/>
    </location>
</feature>
<feature type="compositionally biased region" description="Polar residues" evidence="5">
    <location>
        <begin position="488"/>
        <end position="499"/>
    </location>
</feature>
<evidence type="ECO:0000256" key="3">
    <source>
        <dbReference type="ARBA" id="ARBA00022777"/>
    </source>
</evidence>
<dbReference type="PANTHER" id="PTHR43290:SF2">
    <property type="entry name" value="MEVALONATE KINASE"/>
    <property type="match status" value="1"/>
</dbReference>